<dbReference type="Proteomes" id="UP000198963">
    <property type="component" value="Chromosome I"/>
</dbReference>
<keyword evidence="1" id="KW-0812">Transmembrane</keyword>
<evidence type="ECO:0000313" key="3">
    <source>
        <dbReference type="Proteomes" id="UP000198963"/>
    </source>
</evidence>
<evidence type="ECO:0000256" key="1">
    <source>
        <dbReference type="SAM" id="Phobius"/>
    </source>
</evidence>
<keyword evidence="1" id="KW-1133">Transmembrane helix</keyword>
<gene>
    <name evidence="2" type="ORF">SAMN04489797_1318</name>
</gene>
<name>A0A1H1R4U0_9FLAO</name>
<reference evidence="2 3" key="1">
    <citation type="submission" date="2016-10" db="EMBL/GenBank/DDBJ databases">
        <authorList>
            <person name="Varghese N."/>
            <person name="Submissions S."/>
        </authorList>
    </citation>
    <scope>NUCLEOTIDE SEQUENCE [LARGE SCALE GENOMIC DNA]</scope>
    <source>
        <strain evidence="2 3">RHA_55</strain>
    </source>
</reference>
<proteinExistence type="predicted"/>
<accession>A0A1H1R4U0</accession>
<dbReference type="AlphaFoldDB" id="A0A1H1R4U0"/>
<keyword evidence="3" id="KW-1185">Reference proteome</keyword>
<dbReference type="EMBL" id="LT629774">
    <property type="protein sequence ID" value="SDS30771.1"/>
    <property type="molecule type" value="Genomic_DNA"/>
</dbReference>
<evidence type="ECO:0000313" key="2">
    <source>
        <dbReference type="EMBL" id="SDS30771.1"/>
    </source>
</evidence>
<organism evidence="2 3">
    <name type="scientific">Winogradskyella sediminis</name>
    <dbReference type="NCBI Taxonomy" id="1382466"/>
    <lineage>
        <taxon>Bacteria</taxon>
        <taxon>Pseudomonadati</taxon>
        <taxon>Bacteroidota</taxon>
        <taxon>Flavobacteriia</taxon>
        <taxon>Flavobacteriales</taxon>
        <taxon>Flavobacteriaceae</taxon>
        <taxon>Winogradskyella</taxon>
    </lineage>
</organism>
<protein>
    <submittedName>
        <fullName evidence="2">Uncharacterized protein</fullName>
    </submittedName>
</protein>
<feature type="transmembrane region" description="Helical" evidence="1">
    <location>
        <begin position="26"/>
        <end position="50"/>
    </location>
</feature>
<sequence>MLQVDLVKKSIKKMPKHKFRHITSKINVLLTIIYVKYDSVILAKLVMYGLY</sequence>
<keyword evidence="1" id="KW-0472">Membrane</keyword>